<organism evidence="1 2">
    <name type="scientific">Eretmocerus hayati</name>
    <dbReference type="NCBI Taxonomy" id="131215"/>
    <lineage>
        <taxon>Eukaryota</taxon>
        <taxon>Metazoa</taxon>
        <taxon>Ecdysozoa</taxon>
        <taxon>Arthropoda</taxon>
        <taxon>Hexapoda</taxon>
        <taxon>Insecta</taxon>
        <taxon>Pterygota</taxon>
        <taxon>Neoptera</taxon>
        <taxon>Endopterygota</taxon>
        <taxon>Hymenoptera</taxon>
        <taxon>Apocrita</taxon>
        <taxon>Proctotrupomorpha</taxon>
        <taxon>Chalcidoidea</taxon>
        <taxon>Aphelinidae</taxon>
        <taxon>Aphelininae</taxon>
        <taxon>Eretmocerus</taxon>
    </lineage>
</organism>
<evidence type="ECO:0000313" key="2">
    <source>
        <dbReference type="Proteomes" id="UP001239111"/>
    </source>
</evidence>
<sequence length="115" mass="13326">MESQAKPGKNQKKNRARRDKKNARTKEYLKAKSNVATVEALRAAQEELFVSRAECDTLRGAKEFANEMARQCDELRTENQALQAENERLKKDHSTLFENHMRITCRYLAPSLENQ</sequence>
<protein>
    <submittedName>
        <fullName evidence="1">Uncharacterized protein</fullName>
    </submittedName>
</protein>
<dbReference type="EMBL" id="CM056742">
    <property type="protein sequence ID" value="KAJ8678222.1"/>
    <property type="molecule type" value="Genomic_DNA"/>
</dbReference>
<name>A0ACC2P6Z0_9HYME</name>
<proteinExistence type="predicted"/>
<comment type="caution">
    <text evidence="1">The sequence shown here is derived from an EMBL/GenBank/DDBJ whole genome shotgun (WGS) entry which is preliminary data.</text>
</comment>
<evidence type="ECO:0000313" key="1">
    <source>
        <dbReference type="EMBL" id="KAJ8678222.1"/>
    </source>
</evidence>
<dbReference type="Proteomes" id="UP001239111">
    <property type="component" value="Chromosome 2"/>
</dbReference>
<reference evidence="1" key="1">
    <citation type="submission" date="2023-04" db="EMBL/GenBank/DDBJ databases">
        <title>A chromosome-level genome assembly of the parasitoid wasp Eretmocerus hayati.</title>
        <authorList>
            <person name="Zhong Y."/>
            <person name="Liu S."/>
            <person name="Liu Y."/>
        </authorList>
    </citation>
    <scope>NUCLEOTIDE SEQUENCE</scope>
    <source>
        <strain evidence="1">ZJU_SS_LIU_2023</strain>
    </source>
</reference>
<gene>
    <name evidence="1" type="ORF">QAD02_014009</name>
</gene>
<keyword evidence="2" id="KW-1185">Reference proteome</keyword>
<accession>A0ACC2P6Z0</accession>